<dbReference type="EMBL" id="CP036282">
    <property type="protein sequence ID" value="QDL56691.1"/>
    <property type="molecule type" value="Genomic_DNA"/>
</dbReference>
<dbReference type="Gene3D" id="1.10.357.160">
    <property type="match status" value="1"/>
</dbReference>
<dbReference type="Pfam" id="PF17788">
    <property type="entry name" value="HypF_C"/>
    <property type="match status" value="1"/>
</dbReference>
<proteinExistence type="inferred from homology"/>
<dbReference type="Gene3D" id="3.30.420.360">
    <property type="match status" value="1"/>
</dbReference>
<dbReference type="Proteomes" id="UP000317365">
    <property type="component" value="Chromosome"/>
</dbReference>
<comment type="similarity">
    <text evidence="1">Belongs to the carbamoyltransferase HypF family.</text>
</comment>
<evidence type="ECO:0000256" key="1">
    <source>
        <dbReference type="ARBA" id="ARBA00008097"/>
    </source>
</evidence>
<evidence type="ECO:0000313" key="5">
    <source>
        <dbReference type="Proteomes" id="UP000317365"/>
    </source>
</evidence>
<dbReference type="AlphaFoldDB" id="A0A515EVJ2"/>
<feature type="domain" description="Carbamoyltransferase Kae1-like" evidence="3">
    <location>
        <begin position="106"/>
        <end position="350"/>
    </location>
</feature>
<evidence type="ECO:0000259" key="2">
    <source>
        <dbReference type="Pfam" id="PF17788"/>
    </source>
</evidence>
<dbReference type="Pfam" id="PF22521">
    <property type="entry name" value="HypF_C_2"/>
    <property type="match status" value="1"/>
</dbReference>
<gene>
    <name evidence="4" type="ORF">EXZ61_06100</name>
</gene>
<dbReference type="InterPro" id="IPR055128">
    <property type="entry name" value="HypF_C_2"/>
</dbReference>
<dbReference type="PANTHER" id="PTHR42959:SF1">
    <property type="entry name" value="CARBAMOYLTRANSFERASE HYPF"/>
    <property type="match status" value="1"/>
</dbReference>
<protein>
    <submittedName>
        <fullName evidence="4">Carbamoyltransferase HypF</fullName>
    </submittedName>
</protein>
<evidence type="ECO:0000313" key="4">
    <source>
        <dbReference type="EMBL" id="QDL56691.1"/>
    </source>
</evidence>
<dbReference type="GO" id="GO:0016743">
    <property type="term" value="F:carboxyl- or carbamoyltransferase activity"/>
    <property type="evidence" value="ECO:0007669"/>
    <property type="project" value="TreeGrafter"/>
</dbReference>
<organism evidence="4 5">
    <name type="scientific">Rhodoferax aquaticus</name>
    <dbReference type="NCBI Taxonomy" id="2527691"/>
    <lineage>
        <taxon>Bacteria</taxon>
        <taxon>Pseudomonadati</taxon>
        <taxon>Pseudomonadota</taxon>
        <taxon>Betaproteobacteria</taxon>
        <taxon>Burkholderiales</taxon>
        <taxon>Comamonadaceae</taxon>
        <taxon>Rhodoferax</taxon>
    </lineage>
</organism>
<feature type="domain" description="HypF Kae1-like" evidence="2">
    <location>
        <begin position="1"/>
        <end position="97"/>
    </location>
</feature>
<dbReference type="KEGG" id="rhg:EXZ61_06100"/>
<dbReference type="GO" id="GO:0051604">
    <property type="term" value="P:protein maturation"/>
    <property type="evidence" value="ECO:0007669"/>
    <property type="project" value="TreeGrafter"/>
</dbReference>
<accession>A0A515EVJ2</accession>
<sequence>MLALGAYLKNRACLVDGAVVHWSPLHGDLENPSARAALAASAEALAALATGPLHAVAHDLHPDFYSTQLASTWAERLQVPSAPVQHHHAHTAATAAEAGLQAAVLGIALDGYGMGHDGAAWGGELLHMRAAADGLRCERLDHLPVLKAPGGDAAAREPWRMTTAALHQAGQGALSLRQFASSVGQEKIAGVLQMLDKGSRCPPSSSAGRWFDAAAGALGLCPYQTHEAQAAMQLEALARDWMGANPSFDHNFASPHLDHWMVDLCALASQGRDAQAQGAAQFHLGLAHWLAQRAAALAQQHRLQHVALGGGCFANALLRNTLTALLSTAGLAVHSPQYASCGDEGLALGQAWVAAHAPLTLEN</sequence>
<name>A0A515EVJ2_9BURK</name>
<dbReference type="InterPro" id="IPR041440">
    <property type="entry name" value="HypF_C"/>
</dbReference>
<dbReference type="PANTHER" id="PTHR42959">
    <property type="entry name" value="CARBAMOYLTRANSFERASE"/>
    <property type="match status" value="1"/>
</dbReference>
<keyword evidence="5" id="KW-1185">Reference proteome</keyword>
<evidence type="ECO:0000259" key="3">
    <source>
        <dbReference type="Pfam" id="PF22521"/>
    </source>
</evidence>
<dbReference type="SUPFAM" id="SSF53067">
    <property type="entry name" value="Actin-like ATPase domain"/>
    <property type="match status" value="1"/>
</dbReference>
<dbReference type="InterPro" id="IPR051060">
    <property type="entry name" value="Carbamoyltrans_HypF-like"/>
</dbReference>
<dbReference type="GO" id="GO:0008270">
    <property type="term" value="F:zinc ion binding"/>
    <property type="evidence" value="ECO:0007669"/>
    <property type="project" value="TreeGrafter"/>
</dbReference>
<dbReference type="InterPro" id="IPR043129">
    <property type="entry name" value="ATPase_NBD"/>
</dbReference>
<reference evidence="5" key="1">
    <citation type="submission" date="2019-02" db="EMBL/GenBank/DDBJ databases">
        <title>Complete genome sequence of Rhodoferax sp. Gr-4.</title>
        <authorList>
            <person name="Jin L."/>
        </authorList>
    </citation>
    <scope>NUCLEOTIDE SEQUENCE [LARGE SCALE GENOMIC DNA]</scope>
    <source>
        <strain evidence="5">Gr-4</strain>
    </source>
</reference>
<dbReference type="Gene3D" id="3.30.420.560">
    <property type="match status" value="1"/>
</dbReference>
<reference evidence="5" key="2">
    <citation type="journal article" date="2020" name="Int. J. Syst. Evol. Microbiol.">
        <title>Genomic insights into a novel species Rhodoferax aquaticus sp. nov., isolated from freshwater.</title>
        <authorList>
            <person name="Li T."/>
            <person name="Zhuo Y."/>
            <person name="Jin C.Z."/>
            <person name="Wu X."/>
            <person name="Ko S.R."/>
            <person name="Jin F.J."/>
            <person name="Ahn C.Y."/>
            <person name="Oh H.M."/>
            <person name="Lee H.G."/>
            <person name="Jin L."/>
        </authorList>
    </citation>
    <scope>NUCLEOTIDE SEQUENCE [LARGE SCALE GENOMIC DNA]</scope>
    <source>
        <strain evidence="5">Gr-4</strain>
    </source>
</reference>